<dbReference type="GO" id="GO:0034599">
    <property type="term" value="P:cellular response to oxidative stress"/>
    <property type="evidence" value="ECO:0007669"/>
    <property type="project" value="TreeGrafter"/>
</dbReference>
<dbReference type="PROSITE" id="PS51355">
    <property type="entry name" value="GLUTATHIONE_PEROXID_3"/>
    <property type="match status" value="1"/>
</dbReference>
<comment type="caution">
    <text evidence="4">The sequence shown here is derived from an EMBL/GenBank/DDBJ whole genome shotgun (WGS) entry which is preliminary data.</text>
</comment>
<keyword evidence="2" id="KW-0575">Peroxidase</keyword>
<dbReference type="Gene3D" id="3.40.30.10">
    <property type="entry name" value="Glutaredoxin"/>
    <property type="match status" value="1"/>
</dbReference>
<dbReference type="PANTHER" id="PTHR11592">
    <property type="entry name" value="GLUTATHIONE PEROXIDASE"/>
    <property type="match status" value="1"/>
</dbReference>
<evidence type="ECO:0000256" key="2">
    <source>
        <dbReference type="ARBA" id="ARBA00022559"/>
    </source>
</evidence>
<evidence type="ECO:0000256" key="1">
    <source>
        <dbReference type="ARBA" id="ARBA00006926"/>
    </source>
</evidence>
<dbReference type="InterPro" id="IPR036249">
    <property type="entry name" value="Thioredoxin-like_sf"/>
</dbReference>
<dbReference type="HOGENOM" id="CLU_984122_0_0_1"/>
<dbReference type="OrthoDB" id="446890at2759"/>
<dbReference type="EMBL" id="AFRT01001358">
    <property type="protein sequence ID" value="ELU40703.1"/>
    <property type="molecule type" value="Genomic_DNA"/>
</dbReference>
<proteinExistence type="inferred from homology"/>
<evidence type="ECO:0000313" key="5">
    <source>
        <dbReference type="Proteomes" id="UP000011668"/>
    </source>
</evidence>
<dbReference type="InterPro" id="IPR000889">
    <property type="entry name" value="Glutathione_peroxidase"/>
</dbReference>
<dbReference type="Proteomes" id="UP000011668">
    <property type="component" value="Unassembled WGS sequence"/>
</dbReference>
<dbReference type="GO" id="GO:0004601">
    <property type="term" value="F:peroxidase activity"/>
    <property type="evidence" value="ECO:0007669"/>
    <property type="project" value="UniProtKB-KW"/>
</dbReference>
<evidence type="ECO:0000256" key="3">
    <source>
        <dbReference type="ARBA" id="ARBA00023002"/>
    </source>
</evidence>
<keyword evidence="3" id="KW-0560">Oxidoreductase</keyword>
<reference evidence="4 5" key="1">
    <citation type="journal article" date="2013" name="Nat. Commun.">
        <title>The evolution and pathogenic mechanisms of the rice sheath blight pathogen.</title>
        <authorList>
            <person name="Zheng A."/>
            <person name="Lin R."/>
            <person name="Xu L."/>
            <person name="Qin P."/>
            <person name="Tang C."/>
            <person name="Ai P."/>
            <person name="Zhang D."/>
            <person name="Liu Y."/>
            <person name="Sun Z."/>
            <person name="Feng H."/>
            <person name="Wang Y."/>
            <person name="Chen Y."/>
            <person name="Liang X."/>
            <person name="Fu R."/>
            <person name="Li Q."/>
            <person name="Zhang J."/>
            <person name="Yu X."/>
            <person name="Xie Z."/>
            <person name="Ding L."/>
            <person name="Guan P."/>
            <person name="Tang J."/>
            <person name="Liang Y."/>
            <person name="Wang S."/>
            <person name="Deng Q."/>
            <person name="Li S."/>
            <person name="Zhu J."/>
            <person name="Wang L."/>
            <person name="Liu H."/>
            <person name="Li P."/>
        </authorList>
    </citation>
    <scope>NUCLEOTIDE SEQUENCE [LARGE SCALE GENOMIC DNA]</scope>
    <source>
        <strain evidence="5">AG-1 IA</strain>
    </source>
</reference>
<dbReference type="SUPFAM" id="SSF52833">
    <property type="entry name" value="Thioredoxin-like"/>
    <property type="match status" value="1"/>
</dbReference>
<gene>
    <name evidence="4" type="ORF">AG1IA_05271</name>
</gene>
<protein>
    <submittedName>
        <fullName evidence="4">GSHPx domain-containing protein</fullName>
    </submittedName>
</protein>
<organism evidence="4 5">
    <name type="scientific">Thanatephorus cucumeris (strain AG1-IA)</name>
    <name type="common">Rice sheath blight fungus</name>
    <name type="synonym">Rhizoctonia solani</name>
    <dbReference type="NCBI Taxonomy" id="983506"/>
    <lineage>
        <taxon>Eukaryota</taxon>
        <taxon>Fungi</taxon>
        <taxon>Dikarya</taxon>
        <taxon>Basidiomycota</taxon>
        <taxon>Agaricomycotina</taxon>
        <taxon>Agaricomycetes</taxon>
        <taxon>Cantharellales</taxon>
        <taxon>Ceratobasidiaceae</taxon>
        <taxon>Rhizoctonia</taxon>
        <taxon>Rhizoctonia solani AG-1</taxon>
    </lineage>
</organism>
<keyword evidence="5" id="KW-1185">Reference proteome</keyword>
<dbReference type="AlphaFoldDB" id="L8WVA6"/>
<comment type="similarity">
    <text evidence="1">Belongs to the glutathione peroxidase family.</text>
</comment>
<evidence type="ECO:0000313" key="4">
    <source>
        <dbReference type="EMBL" id="ELU40703.1"/>
    </source>
</evidence>
<dbReference type="STRING" id="983506.L8WVA6"/>
<name>L8WVA6_THACA</name>
<accession>L8WVA6</accession>
<sequence>MAIGLKRLVQIWHDIAGNIDPSAMDAQLHIAICFPSSSELFDDLFCFQLPQDLSHHLYTKHHVYILRSQGWLESGAQLVRYTKFGYDSQPLLAVKSIHLINSRAKLFSLSTLPPIGKTAVTVSCRVVYRMALIAHSSSTAVSPLSIQVSWYDLVCMHQSDNTVQDLRLFTRNTKIGDSLFWDSLATNLVGKNLDQTNKLARFVKFCQVNHGVSFPLMKKSDVNGDDANEVYKYLKAQKSGILGLTRIKWNFEKFLIDRQGNVVGRWASTTKPESLEADIEKLL</sequence>
<dbReference type="Pfam" id="PF00255">
    <property type="entry name" value="GSHPx"/>
    <property type="match status" value="1"/>
</dbReference>
<dbReference type="PANTHER" id="PTHR11592:SF78">
    <property type="entry name" value="GLUTATHIONE PEROXIDASE"/>
    <property type="match status" value="1"/>
</dbReference>